<keyword evidence="4" id="KW-0413">Isomerase</keyword>
<dbReference type="GO" id="GO:0005737">
    <property type="term" value="C:cytoplasm"/>
    <property type="evidence" value="ECO:0007669"/>
    <property type="project" value="TreeGrafter"/>
</dbReference>
<evidence type="ECO:0000256" key="4">
    <source>
        <dbReference type="ARBA" id="ARBA00023235"/>
    </source>
</evidence>
<dbReference type="PANTHER" id="PTHR43493:SF5">
    <property type="entry name" value="DNA GYRASE SUBUNIT A, CHLOROPLASTIC_MITOCHONDRIAL"/>
    <property type="match status" value="1"/>
</dbReference>
<dbReference type="AlphaFoldDB" id="A0A0F8VYL2"/>
<reference evidence="6" key="1">
    <citation type="journal article" date="2015" name="Nature">
        <title>Complex archaea that bridge the gap between prokaryotes and eukaryotes.</title>
        <authorList>
            <person name="Spang A."/>
            <person name="Saw J.H."/>
            <person name="Jorgensen S.L."/>
            <person name="Zaremba-Niedzwiedzka K."/>
            <person name="Martijn J."/>
            <person name="Lind A.E."/>
            <person name="van Eijk R."/>
            <person name="Schleper C."/>
            <person name="Guy L."/>
            <person name="Ettema T.J."/>
        </authorList>
    </citation>
    <scope>NUCLEOTIDE SEQUENCE</scope>
</reference>
<evidence type="ECO:0000256" key="3">
    <source>
        <dbReference type="ARBA" id="ARBA00023125"/>
    </source>
</evidence>
<evidence type="ECO:0000313" key="6">
    <source>
        <dbReference type="EMBL" id="KKK49432.1"/>
    </source>
</evidence>
<evidence type="ECO:0000259" key="5">
    <source>
        <dbReference type="PROSITE" id="PS52040"/>
    </source>
</evidence>
<dbReference type="GO" id="GO:0006265">
    <property type="term" value="P:DNA topological change"/>
    <property type="evidence" value="ECO:0007669"/>
    <property type="project" value="InterPro"/>
</dbReference>
<dbReference type="GO" id="GO:0009330">
    <property type="term" value="C:DNA topoisomerase type II (double strand cut, ATP-hydrolyzing) complex"/>
    <property type="evidence" value="ECO:0007669"/>
    <property type="project" value="TreeGrafter"/>
</dbReference>
<feature type="non-terminal residue" evidence="6">
    <location>
        <position position="174"/>
    </location>
</feature>
<evidence type="ECO:0000256" key="2">
    <source>
        <dbReference type="ARBA" id="ARBA00023029"/>
    </source>
</evidence>
<sequence>MKPEENNNKKTILNTEISGEMKKAYLDYAMSVIVSRAIPAIEDGLKPVQRRILHSMNLMGLKPGSQTKKSARIVGDVIGKFHPHGDTAIYDALVRMAQDFSLRYPLIFGQGNFGSIDGDPPAAYRYTEARLAKISTELLQDIDKDTVKFIPNFDNSLKEPELLPGKLPALILNG</sequence>
<dbReference type="PANTHER" id="PTHR43493">
    <property type="entry name" value="DNA GYRASE/TOPOISOMERASE SUBUNIT A"/>
    <property type="match status" value="1"/>
</dbReference>
<feature type="domain" description="Topo IIA-type catalytic" evidence="5">
    <location>
        <begin position="38"/>
        <end position="174"/>
    </location>
</feature>
<dbReference type="InterPro" id="IPR002205">
    <property type="entry name" value="Topo_IIA_dom_A"/>
</dbReference>
<gene>
    <name evidence="6" type="ORF">LCGC14_3135150</name>
</gene>
<dbReference type="EMBL" id="LAZR01068546">
    <property type="protein sequence ID" value="KKK49432.1"/>
    <property type="molecule type" value="Genomic_DNA"/>
</dbReference>
<accession>A0A0F8VYL2</accession>
<dbReference type="GO" id="GO:0005524">
    <property type="term" value="F:ATP binding"/>
    <property type="evidence" value="ECO:0007669"/>
    <property type="project" value="InterPro"/>
</dbReference>
<proteinExistence type="inferred from homology"/>
<keyword evidence="2" id="KW-0799">Topoisomerase</keyword>
<comment type="caution">
    <text evidence="6">The sequence shown here is derived from an EMBL/GenBank/DDBJ whole genome shotgun (WGS) entry which is preliminary data.</text>
</comment>
<comment type="similarity">
    <text evidence="1">Belongs to the type II topoisomerase GyrA/ParC subunit family.</text>
</comment>
<name>A0A0F8VYL2_9ZZZZ</name>
<keyword evidence="3" id="KW-0238">DNA-binding</keyword>
<dbReference type="InterPro" id="IPR013760">
    <property type="entry name" value="Topo_IIA-like_dom_sf"/>
</dbReference>
<dbReference type="InterPro" id="IPR050220">
    <property type="entry name" value="Type_II_DNA_Topoisomerases"/>
</dbReference>
<dbReference type="InterPro" id="IPR013758">
    <property type="entry name" value="Topo_IIA_A/C_ab"/>
</dbReference>
<organism evidence="6">
    <name type="scientific">marine sediment metagenome</name>
    <dbReference type="NCBI Taxonomy" id="412755"/>
    <lineage>
        <taxon>unclassified sequences</taxon>
        <taxon>metagenomes</taxon>
        <taxon>ecological metagenomes</taxon>
    </lineage>
</organism>
<dbReference type="SMART" id="SM00434">
    <property type="entry name" value="TOP4c"/>
    <property type="match status" value="1"/>
</dbReference>
<dbReference type="Gene3D" id="3.90.199.10">
    <property type="entry name" value="Topoisomerase II, domain 5"/>
    <property type="match status" value="1"/>
</dbReference>
<dbReference type="Pfam" id="PF00521">
    <property type="entry name" value="DNA_topoisoIV"/>
    <property type="match status" value="1"/>
</dbReference>
<dbReference type="GO" id="GO:0003918">
    <property type="term" value="F:DNA topoisomerase type II (double strand cut, ATP-hydrolyzing) activity"/>
    <property type="evidence" value="ECO:0007669"/>
    <property type="project" value="InterPro"/>
</dbReference>
<dbReference type="PROSITE" id="PS52040">
    <property type="entry name" value="TOPO_IIA"/>
    <property type="match status" value="1"/>
</dbReference>
<dbReference type="SUPFAM" id="SSF56719">
    <property type="entry name" value="Type II DNA topoisomerase"/>
    <property type="match status" value="1"/>
</dbReference>
<evidence type="ECO:0000256" key="1">
    <source>
        <dbReference type="ARBA" id="ARBA00008263"/>
    </source>
</evidence>
<protein>
    <recommendedName>
        <fullName evidence="5">Topo IIA-type catalytic domain-containing protein</fullName>
    </recommendedName>
</protein>
<dbReference type="GO" id="GO:0003677">
    <property type="term" value="F:DNA binding"/>
    <property type="evidence" value="ECO:0007669"/>
    <property type="project" value="UniProtKB-KW"/>
</dbReference>